<dbReference type="SMART" id="SM00304">
    <property type="entry name" value="HAMP"/>
    <property type="match status" value="1"/>
</dbReference>
<reference evidence="7 8" key="1">
    <citation type="journal article" date="2018" name="Environ. Microbiol.">
        <title>Novel energy conservation strategies and behaviour of Pelotomaculum schinkii driving syntrophic propionate catabolism.</title>
        <authorList>
            <person name="Hidalgo-Ahumada C.A.P."/>
            <person name="Nobu M.K."/>
            <person name="Narihiro T."/>
            <person name="Tamaki H."/>
            <person name="Liu W.T."/>
            <person name="Kamagata Y."/>
            <person name="Stams A.J.M."/>
            <person name="Imachi H."/>
            <person name="Sousa D.Z."/>
        </authorList>
    </citation>
    <scope>NUCLEOTIDE SEQUENCE [LARGE SCALE GENOMIC DNA]</scope>
    <source>
        <strain evidence="7 8">HH</strain>
    </source>
</reference>
<dbReference type="InterPro" id="IPR004089">
    <property type="entry name" value="MCPsignal_dom"/>
</dbReference>
<feature type="transmembrane region" description="Helical" evidence="4">
    <location>
        <begin position="188"/>
        <end position="210"/>
    </location>
</feature>
<comment type="similarity">
    <text evidence="2">Belongs to the methyl-accepting chemotaxis (MCP) protein family.</text>
</comment>
<dbReference type="SMART" id="SM00283">
    <property type="entry name" value="MA"/>
    <property type="match status" value="1"/>
</dbReference>
<dbReference type="Pfam" id="PF00015">
    <property type="entry name" value="MCPsignal"/>
    <property type="match status" value="1"/>
</dbReference>
<organism evidence="7 8">
    <name type="scientific">Pelotomaculum schinkii</name>
    <dbReference type="NCBI Taxonomy" id="78350"/>
    <lineage>
        <taxon>Bacteria</taxon>
        <taxon>Bacillati</taxon>
        <taxon>Bacillota</taxon>
        <taxon>Clostridia</taxon>
        <taxon>Eubacteriales</taxon>
        <taxon>Desulfotomaculaceae</taxon>
        <taxon>Pelotomaculum</taxon>
    </lineage>
</organism>
<dbReference type="InterPro" id="IPR024478">
    <property type="entry name" value="HlyB_4HB_MCP"/>
</dbReference>
<keyword evidence="4" id="KW-0472">Membrane</keyword>
<dbReference type="PROSITE" id="PS50885">
    <property type="entry name" value="HAMP"/>
    <property type="match status" value="1"/>
</dbReference>
<dbReference type="GO" id="GO:0007165">
    <property type="term" value="P:signal transduction"/>
    <property type="evidence" value="ECO:0007669"/>
    <property type="project" value="UniProtKB-KW"/>
</dbReference>
<evidence type="ECO:0000313" key="8">
    <source>
        <dbReference type="Proteomes" id="UP000298324"/>
    </source>
</evidence>
<feature type="transmembrane region" description="Helical" evidence="4">
    <location>
        <begin position="12"/>
        <end position="32"/>
    </location>
</feature>
<comment type="caution">
    <text evidence="7">The sequence shown here is derived from an EMBL/GenBank/DDBJ whole genome shotgun (WGS) entry which is preliminary data.</text>
</comment>
<dbReference type="Gene3D" id="1.10.287.950">
    <property type="entry name" value="Methyl-accepting chemotaxis protein"/>
    <property type="match status" value="1"/>
</dbReference>
<dbReference type="Gene3D" id="6.10.340.10">
    <property type="match status" value="1"/>
</dbReference>
<dbReference type="Pfam" id="PF12729">
    <property type="entry name" value="4HB_MCP_1"/>
    <property type="match status" value="1"/>
</dbReference>
<dbReference type="CDD" id="cd06225">
    <property type="entry name" value="HAMP"/>
    <property type="match status" value="1"/>
</dbReference>
<dbReference type="EMBL" id="QFGA01000001">
    <property type="protein sequence ID" value="TEB07246.1"/>
    <property type="molecule type" value="Genomic_DNA"/>
</dbReference>
<evidence type="ECO:0000256" key="4">
    <source>
        <dbReference type="SAM" id="Phobius"/>
    </source>
</evidence>
<dbReference type="RefSeq" id="WP_190239195.1">
    <property type="nucleotide sequence ID" value="NZ_QFGA01000001.1"/>
</dbReference>
<name>A0A4Y7REL5_9FIRM</name>
<gene>
    <name evidence="7" type="primary">frzCD</name>
    <name evidence="7" type="ORF">Psch_00793</name>
</gene>
<evidence type="ECO:0000256" key="2">
    <source>
        <dbReference type="ARBA" id="ARBA00029447"/>
    </source>
</evidence>
<evidence type="ECO:0000259" key="6">
    <source>
        <dbReference type="PROSITE" id="PS50885"/>
    </source>
</evidence>
<keyword evidence="4" id="KW-1133">Transmembrane helix</keyword>
<protein>
    <submittedName>
        <fullName evidence="7">Frizzy aggregation protein FrzCD</fullName>
    </submittedName>
</protein>
<sequence length="542" mass="59426">MKWFFNAKIGAKIMTGYVFVGIIAIVTCYIGLQSINKISRMNQELYEVNTLSQIYIDDAIDKFNETSIFLAVSLIDGDKKTGDINLADISKNDEKINEILINLENINNNEDIKREIAQIKTATANLKLLNDNLFDLILAGRMNEARSTFFSNTPYATRIIEMLRHTHDLVETQAKQKAEANLAEGKQAAIAMFFILVIGLTLSLGLGILITRRITRPLKTAVMIADQISMRDLKVEVPINYGRDEAGLMIQAFLKMAENLRGEIKQIFGGVDVLVSSASEISASTIQFTASATETAAAVSETTTTIEELRQTAKLSTQKANYISEVTHKAVQASQEGQKKVEQTLEEMYRIRQQMESIAESVVRQSEQSQAIGEIISSVDDIAEQSNLLAVNASIEAAKAGEEGKGFAVVAQEIKSLAKQSKRATAQVRTILNDIQKATSSAVMATEQGSKMVELGVTQSTGAGESIKEMARSIYEALQAVTQIAASAQQQFAGTEQTAMAMENIRLASNQNVEGSRKIETAARNLDDLGKNLRQLAERYSV</sequence>
<dbReference type="Pfam" id="PF00672">
    <property type="entry name" value="HAMP"/>
    <property type="match status" value="1"/>
</dbReference>
<dbReference type="PANTHER" id="PTHR32089:SF112">
    <property type="entry name" value="LYSOZYME-LIKE PROTEIN-RELATED"/>
    <property type="match status" value="1"/>
</dbReference>
<evidence type="ECO:0000313" key="7">
    <source>
        <dbReference type="EMBL" id="TEB07246.1"/>
    </source>
</evidence>
<dbReference type="PANTHER" id="PTHR32089">
    <property type="entry name" value="METHYL-ACCEPTING CHEMOTAXIS PROTEIN MCPB"/>
    <property type="match status" value="1"/>
</dbReference>
<dbReference type="Proteomes" id="UP000298324">
    <property type="component" value="Unassembled WGS sequence"/>
</dbReference>
<dbReference type="AlphaFoldDB" id="A0A4Y7REL5"/>
<evidence type="ECO:0000256" key="1">
    <source>
        <dbReference type="ARBA" id="ARBA00023224"/>
    </source>
</evidence>
<accession>A0A4Y7REL5</accession>
<proteinExistence type="inferred from homology"/>
<keyword evidence="4" id="KW-0812">Transmembrane</keyword>
<evidence type="ECO:0000256" key="3">
    <source>
        <dbReference type="PROSITE-ProRule" id="PRU00284"/>
    </source>
</evidence>
<dbReference type="SUPFAM" id="SSF58104">
    <property type="entry name" value="Methyl-accepting chemotaxis protein (MCP) signaling domain"/>
    <property type="match status" value="1"/>
</dbReference>
<feature type="domain" description="Methyl-accepting transducer" evidence="5">
    <location>
        <begin position="270"/>
        <end position="506"/>
    </location>
</feature>
<dbReference type="PROSITE" id="PS50111">
    <property type="entry name" value="CHEMOTAXIS_TRANSDUC_2"/>
    <property type="match status" value="1"/>
</dbReference>
<dbReference type="InterPro" id="IPR003660">
    <property type="entry name" value="HAMP_dom"/>
</dbReference>
<keyword evidence="1 3" id="KW-0807">Transducer</keyword>
<feature type="domain" description="HAMP" evidence="6">
    <location>
        <begin position="212"/>
        <end position="265"/>
    </location>
</feature>
<dbReference type="GO" id="GO:0016020">
    <property type="term" value="C:membrane"/>
    <property type="evidence" value="ECO:0007669"/>
    <property type="project" value="InterPro"/>
</dbReference>
<evidence type="ECO:0000259" key="5">
    <source>
        <dbReference type="PROSITE" id="PS50111"/>
    </source>
</evidence>
<keyword evidence="8" id="KW-1185">Reference proteome</keyword>